<dbReference type="GO" id="GO:0080041">
    <property type="term" value="F:ADP-ribose pyrophosphohydrolase activity"/>
    <property type="evidence" value="ECO:0007669"/>
    <property type="project" value="TreeGrafter"/>
</dbReference>
<dbReference type="CDD" id="cd03424">
    <property type="entry name" value="NUDIX_ADPRase_Nudt5_UGPPase_Nudt14"/>
    <property type="match status" value="1"/>
</dbReference>
<evidence type="ECO:0000259" key="3">
    <source>
        <dbReference type="PROSITE" id="PS51462"/>
    </source>
</evidence>
<dbReference type="PANTHER" id="PTHR11839:SF18">
    <property type="entry name" value="NUDIX HYDROLASE DOMAIN-CONTAINING PROTEIN"/>
    <property type="match status" value="1"/>
</dbReference>
<dbReference type="GO" id="GO:0006753">
    <property type="term" value="P:nucleoside phosphate metabolic process"/>
    <property type="evidence" value="ECO:0007669"/>
    <property type="project" value="TreeGrafter"/>
</dbReference>
<accession>A0A0D2BC14</accession>
<protein>
    <recommendedName>
        <fullName evidence="3">Nudix hydrolase domain-containing protein</fullName>
    </recommendedName>
</protein>
<evidence type="ECO:0000313" key="5">
    <source>
        <dbReference type="Proteomes" id="UP000054342"/>
    </source>
</evidence>
<dbReference type="RefSeq" id="XP_013310265.1">
    <property type="nucleotide sequence ID" value="XM_013454811.1"/>
</dbReference>
<keyword evidence="2" id="KW-0378">Hydrolase</keyword>
<evidence type="ECO:0000256" key="2">
    <source>
        <dbReference type="ARBA" id="ARBA00022801"/>
    </source>
</evidence>
<sequence>MLALEYYISTAVLAPGTLVASKFENRKCPDALTHSSQHNPRFIMSAFELPKPYPRVQVRIPANVTREQLLSFIPFKNWLETLQKSLSLQSTQHHPFHKMEERYTLRQIDVHAVEYFGSRIGFVLMETIVQNDADSRPLPGIVFLRGGSVAILMILRPLGDSTDRWVIMTQQPRIPAGSLRFFEIPAGMIDEEGTFVGAAATEIREETGIKVPKHELMDMTELALKNSKNVEPHLKKAMYPSPGGCDEFIALFLWERRMSLREIKELEGKLTGNAKDREKIEVKLVKYEDLWREGARDAKTLAAWALYENLTRDGSLK</sequence>
<dbReference type="Proteomes" id="UP000054342">
    <property type="component" value="Unassembled WGS sequence"/>
</dbReference>
<dbReference type="OrthoDB" id="10249920at2759"/>
<dbReference type="Pfam" id="PF00293">
    <property type="entry name" value="NUDIX"/>
    <property type="match status" value="1"/>
</dbReference>
<dbReference type="InterPro" id="IPR000086">
    <property type="entry name" value="NUDIX_hydrolase_dom"/>
</dbReference>
<reference evidence="4 5" key="1">
    <citation type="submission" date="2015-01" db="EMBL/GenBank/DDBJ databases">
        <title>The Genome Sequence of Exophiala xenobiotica CBS118157.</title>
        <authorList>
            <consortium name="The Broad Institute Genomics Platform"/>
            <person name="Cuomo C."/>
            <person name="de Hoog S."/>
            <person name="Gorbushina A."/>
            <person name="Stielow B."/>
            <person name="Teixiera M."/>
            <person name="Abouelleil A."/>
            <person name="Chapman S.B."/>
            <person name="Priest M."/>
            <person name="Young S.K."/>
            <person name="Wortman J."/>
            <person name="Nusbaum C."/>
            <person name="Birren B."/>
        </authorList>
    </citation>
    <scope>NUCLEOTIDE SEQUENCE [LARGE SCALE GENOMIC DNA]</scope>
    <source>
        <strain evidence="4 5">CBS 118157</strain>
    </source>
</reference>
<proteinExistence type="predicted"/>
<dbReference type="GO" id="GO:0019693">
    <property type="term" value="P:ribose phosphate metabolic process"/>
    <property type="evidence" value="ECO:0007669"/>
    <property type="project" value="TreeGrafter"/>
</dbReference>
<dbReference type="EMBL" id="KN847323">
    <property type="protein sequence ID" value="KIW49681.1"/>
    <property type="molecule type" value="Genomic_DNA"/>
</dbReference>
<dbReference type="Gene3D" id="3.90.79.10">
    <property type="entry name" value="Nucleoside Triphosphate Pyrophosphohydrolase"/>
    <property type="match status" value="1"/>
</dbReference>
<dbReference type="STRING" id="348802.A0A0D2BC14"/>
<comment type="cofactor">
    <cofactor evidence="1">
        <name>Mg(2+)</name>
        <dbReference type="ChEBI" id="CHEBI:18420"/>
    </cofactor>
</comment>
<gene>
    <name evidence="4" type="ORF">PV05_11335</name>
</gene>
<evidence type="ECO:0000313" key="4">
    <source>
        <dbReference type="EMBL" id="KIW49681.1"/>
    </source>
</evidence>
<organism evidence="4 5">
    <name type="scientific">Exophiala xenobiotica</name>
    <dbReference type="NCBI Taxonomy" id="348802"/>
    <lineage>
        <taxon>Eukaryota</taxon>
        <taxon>Fungi</taxon>
        <taxon>Dikarya</taxon>
        <taxon>Ascomycota</taxon>
        <taxon>Pezizomycotina</taxon>
        <taxon>Eurotiomycetes</taxon>
        <taxon>Chaetothyriomycetidae</taxon>
        <taxon>Chaetothyriales</taxon>
        <taxon>Herpotrichiellaceae</taxon>
        <taxon>Exophiala</taxon>
    </lineage>
</organism>
<dbReference type="GO" id="GO:0080042">
    <property type="term" value="F:ADP-glucose pyrophosphohydrolase activity"/>
    <property type="evidence" value="ECO:0007669"/>
    <property type="project" value="TreeGrafter"/>
</dbReference>
<feature type="domain" description="Nudix hydrolase" evidence="3">
    <location>
        <begin position="144"/>
        <end position="308"/>
    </location>
</feature>
<evidence type="ECO:0000256" key="1">
    <source>
        <dbReference type="ARBA" id="ARBA00001946"/>
    </source>
</evidence>
<dbReference type="InterPro" id="IPR015797">
    <property type="entry name" value="NUDIX_hydrolase-like_dom_sf"/>
</dbReference>
<dbReference type="PROSITE" id="PS51462">
    <property type="entry name" value="NUDIX"/>
    <property type="match status" value="1"/>
</dbReference>
<dbReference type="SUPFAM" id="SSF55811">
    <property type="entry name" value="Nudix"/>
    <property type="match status" value="1"/>
</dbReference>
<dbReference type="PANTHER" id="PTHR11839">
    <property type="entry name" value="UDP/ADP-SUGAR PYROPHOSPHATASE"/>
    <property type="match status" value="1"/>
</dbReference>
<dbReference type="HOGENOM" id="CLU_070130_0_0_1"/>
<dbReference type="GeneID" id="25333243"/>
<name>A0A0D2BC14_9EURO</name>
<dbReference type="AlphaFoldDB" id="A0A0D2BC14"/>
<keyword evidence="5" id="KW-1185">Reference proteome</keyword>